<comment type="caution">
    <text evidence="8">The sequence shown here is derived from an EMBL/GenBank/DDBJ whole genome shotgun (WGS) entry which is preliminary data.</text>
</comment>
<feature type="compositionally biased region" description="Acidic residues" evidence="5">
    <location>
        <begin position="137"/>
        <end position="148"/>
    </location>
</feature>
<protein>
    <submittedName>
        <fullName evidence="8">Cytochrome b5 domain-containing protein</fullName>
    </submittedName>
</protein>
<dbReference type="OrthoDB" id="8173637at2"/>
<feature type="compositionally biased region" description="Basic and acidic residues" evidence="5">
    <location>
        <begin position="123"/>
        <end position="136"/>
    </location>
</feature>
<keyword evidence="1" id="KW-0349">Heme</keyword>
<evidence type="ECO:0000256" key="5">
    <source>
        <dbReference type="SAM" id="MobiDB-lite"/>
    </source>
</evidence>
<dbReference type="GO" id="GO:0016020">
    <property type="term" value="C:membrane"/>
    <property type="evidence" value="ECO:0007669"/>
    <property type="project" value="TreeGrafter"/>
</dbReference>
<dbReference type="SMART" id="SM01117">
    <property type="entry name" value="Cyt-b5"/>
    <property type="match status" value="1"/>
</dbReference>
<evidence type="ECO:0000256" key="4">
    <source>
        <dbReference type="ARBA" id="ARBA00038168"/>
    </source>
</evidence>
<evidence type="ECO:0000256" key="6">
    <source>
        <dbReference type="SAM" id="SignalP"/>
    </source>
</evidence>
<evidence type="ECO:0000313" key="9">
    <source>
        <dbReference type="Proteomes" id="UP000266615"/>
    </source>
</evidence>
<proteinExistence type="inferred from homology"/>
<dbReference type="Pfam" id="PF00173">
    <property type="entry name" value="Cyt-b5"/>
    <property type="match status" value="1"/>
</dbReference>
<feature type="region of interest" description="Disordered" evidence="5">
    <location>
        <begin position="26"/>
        <end position="87"/>
    </location>
</feature>
<dbReference type="PANTHER" id="PTHR19359">
    <property type="entry name" value="CYTOCHROME B5"/>
    <property type="match status" value="1"/>
</dbReference>
<keyword evidence="9" id="KW-1185">Reference proteome</keyword>
<feature type="chain" id="PRO_5038816363" evidence="6">
    <location>
        <begin position="28"/>
        <end position="148"/>
    </location>
</feature>
<keyword evidence="6" id="KW-0732">Signal</keyword>
<keyword evidence="2" id="KW-0479">Metal-binding</keyword>
<evidence type="ECO:0000313" key="8">
    <source>
        <dbReference type="EMBL" id="RJN32276.1"/>
    </source>
</evidence>
<comment type="similarity">
    <text evidence="4">Belongs to the cytochrome b5 family.</text>
</comment>
<gene>
    <name evidence="8" type="ORF">D3250_08340</name>
</gene>
<sequence>MFTQRTWNQALLASLAVAGLLLTTACGNDDAPEEATESPENEQTAEDASPDSNSDDAATEPERQEADSESDVFSMEEVAENDTQESCWAVMDNTVYDLTGWIDQHPGGPGRIEQLCGTDATDAFDRQHGGQERPEGELSEFEIGSLEE</sequence>
<organism evidence="8 9">
    <name type="scientific">Nesterenkonia natronophila</name>
    <dbReference type="NCBI Taxonomy" id="2174932"/>
    <lineage>
        <taxon>Bacteria</taxon>
        <taxon>Bacillati</taxon>
        <taxon>Actinomycetota</taxon>
        <taxon>Actinomycetes</taxon>
        <taxon>Micrococcales</taxon>
        <taxon>Micrococcaceae</taxon>
        <taxon>Nesterenkonia</taxon>
    </lineage>
</organism>
<feature type="signal peptide" evidence="6">
    <location>
        <begin position="1"/>
        <end position="27"/>
    </location>
</feature>
<keyword evidence="3" id="KW-0408">Iron</keyword>
<dbReference type="GO" id="GO:0046872">
    <property type="term" value="F:metal ion binding"/>
    <property type="evidence" value="ECO:0007669"/>
    <property type="project" value="UniProtKB-KW"/>
</dbReference>
<dbReference type="Proteomes" id="UP000266615">
    <property type="component" value="Unassembled WGS sequence"/>
</dbReference>
<dbReference type="GO" id="GO:0020037">
    <property type="term" value="F:heme binding"/>
    <property type="evidence" value="ECO:0007669"/>
    <property type="project" value="TreeGrafter"/>
</dbReference>
<dbReference type="InterPro" id="IPR036400">
    <property type="entry name" value="Cyt_B5-like_heme/steroid_sf"/>
</dbReference>
<evidence type="ECO:0000256" key="1">
    <source>
        <dbReference type="ARBA" id="ARBA00022617"/>
    </source>
</evidence>
<accession>A0A3A4F361</accession>
<feature type="domain" description="Cytochrome b5 heme-binding" evidence="7">
    <location>
        <begin position="70"/>
        <end position="147"/>
    </location>
</feature>
<dbReference type="Gene3D" id="3.10.120.10">
    <property type="entry name" value="Cytochrome b5-like heme/steroid binding domain"/>
    <property type="match status" value="1"/>
</dbReference>
<dbReference type="InterPro" id="IPR001199">
    <property type="entry name" value="Cyt_B5-like_heme/steroid-bd"/>
</dbReference>
<feature type="compositionally biased region" description="Acidic residues" evidence="5">
    <location>
        <begin position="30"/>
        <end position="59"/>
    </location>
</feature>
<dbReference type="PROSITE" id="PS50255">
    <property type="entry name" value="CYTOCHROME_B5_2"/>
    <property type="match status" value="1"/>
</dbReference>
<evidence type="ECO:0000259" key="7">
    <source>
        <dbReference type="PROSITE" id="PS50255"/>
    </source>
</evidence>
<dbReference type="EMBL" id="QYZP01000002">
    <property type="protein sequence ID" value="RJN32276.1"/>
    <property type="molecule type" value="Genomic_DNA"/>
</dbReference>
<feature type="region of interest" description="Disordered" evidence="5">
    <location>
        <begin position="121"/>
        <end position="148"/>
    </location>
</feature>
<dbReference type="InterPro" id="IPR050668">
    <property type="entry name" value="Cytochrome_b5"/>
</dbReference>
<dbReference type="PROSITE" id="PS51257">
    <property type="entry name" value="PROKAR_LIPOPROTEIN"/>
    <property type="match status" value="1"/>
</dbReference>
<dbReference type="AlphaFoldDB" id="A0A3A4F361"/>
<dbReference type="PRINTS" id="PR00363">
    <property type="entry name" value="CYTOCHROMEB5"/>
</dbReference>
<evidence type="ECO:0000256" key="3">
    <source>
        <dbReference type="ARBA" id="ARBA00023004"/>
    </source>
</evidence>
<dbReference type="SUPFAM" id="SSF55856">
    <property type="entry name" value="Cytochrome b5-like heme/steroid binding domain"/>
    <property type="match status" value="1"/>
</dbReference>
<name>A0A3A4F361_9MICC</name>
<evidence type="ECO:0000256" key="2">
    <source>
        <dbReference type="ARBA" id="ARBA00022723"/>
    </source>
</evidence>
<reference evidence="8 9" key="1">
    <citation type="submission" date="2018-09" db="EMBL/GenBank/DDBJ databases">
        <title>Nesterenkonia natronophila sp. nov., an alkaliphilic actinobacteriume isolated from a soda lake, and emended description of the genus Nesterenkonia.</title>
        <authorList>
            <person name="Menes R.J."/>
            <person name="Iriarte A."/>
        </authorList>
    </citation>
    <scope>NUCLEOTIDE SEQUENCE [LARGE SCALE GENOMIC DNA]</scope>
    <source>
        <strain evidence="8 9">M8</strain>
    </source>
</reference>